<dbReference type="Proteomes" id="UP000679691">
    <property type="component" value="Unassembled WGS sequence"/>
</dbReference>
<dbReference type="EMBL" id="JAGKSB010000012">
    <property type="protein sequence ID" value="MBP3943977.1"/>
    <property type="molecule type" value="Genomic_DNA"/>
</dbReference>
<dbReference type="RefSeq" id="WP_353547483.1">
    <property type="nucleotide sequence ID" value="NZ_JAGKSB010000012.1"/>
</dbReference>
<feature type="region of interest" description="Disordered" evidence="1">
    <location>
        <begin position="224"/>
        <end position="246"/>
    </location>
</feature>
<evidence type="ECO:0000259" key="2">
    <source>
        <dbReference type="Pfam" id="PF01323"/>
    </source>
</evidence>
<dbReference type="GO" id="GO:0016491">
    <property type="term" value="F:oxidoreductase activity"/>
    <property type="evidence" value="ECO:0007669"/>
    <property type="project" value="InterPro"/>
</dbReference>
<proteinExistence type="predicted"/>
<dbReference type="PANTHER" id="PTHR13887">
    <property type="entry name" value="GLUTATHIONE S-TRANSFERASE KAPPA"/>
    <property type="match status" value="1"/>
</dbReference>
<dbReference type="InterPro" id="IPR001853">
    <property type="entry name" value="DSBA-like_thioredoxin_dom"/>
</dbReference>
<dbReference type="Pfam" id="PF01323">
    <property type="entry name" value="DSBA"/>
    <property type="match status" value="1"/>
</dbReference>
<dbReference type="Gene3D" id="3.40.30.10">
    <property type="entry name" value="Glutaredoxin"/>
    <property type="match status" value="1"/>
</dbReference>
<sequence>MKIEIWSDIVCPFCYIGKKRLMQALANFPQRDDVELVWKSYQLDPSIDPEREATPTLTYLATNKGMPLKQVQDMTQHITALGAPLGIVFNWEQALVANTEKAHRLIQYAATQQRADALKEALLKAHFTLGINVNDTESLVALAQAEGLDAQAVREVLNSDQFAYEVKQDIQDGLNLGLKGVPFFVFDNAFGISGAQPLEVFENTLNQAYEASLATAAKEKSNTAQTATEAAPAAADSCNMDTGKCQ</sequence>
<name>A0A8T4HF69_9SPHI</name>
<comment type="caution">
    <text evidence="3">The sequence shown here is derived from an EMBL/GenBank/DDBJ whole genome shotgun (WGS) entry which is preliminary data.</text>
</comment>
<dbReference type="PANTHER" id="PTHR13887:SF41">
    <property type="entry name" value="THIOREDOXIN SUPERFAMILY PROTEIN"/>
    <property type="match status" value="1"/>
</dbReference>
<dbReference type="CDD" id="cd03024">
    <property type="entry name" value="DsbA_FrnE"/>
    <property type="match status" value="1"/>
</dbReference>
<feature type="compositionally biased region" description="Low complexity" evidence="1">
    <location>
        <begin position="224"/>
        <end position="235"/>
    </location>
</feature>
<dbReference type="InterPro" id="IPR036249">
    <property type="entry name" value="Thioredoxin-like_sf"/>
</dbReference>
<evidence type="ECO:0000256" key="1">
    <source>
        <dbReference type="SAM" id="MobiDB-lite"/>
    </source>
</evidence>
<reference evidence="3" key="1">
    <citation type="submission" date="2021-03" db="EMBL/GenBank/DDBJ databases">
        <authorList>
            <person name="Lu T."/>
            <person name="Wang Q."/>
            <person name="Han X."/>
        </authorList>
    </citation>
    <scope>NUCLEOTIDE SEQUENCE</scope>
    <source>
        <strain evidence="3">WQ 2009</strain>
    </source>
</reference>
<evidence type="ECO:0000313" key="4">
    <source>
        <dbReference type="Proteomes" id="UP000679691"/>
    </source>
</evidence>
<evidence type="ECO:0000313" key="3">
    <source>
        <dbReference type="EMBL" id="MBP3943977.1"/>
    </source>
</evidence>
<dbReference type="AlphaFoldDB" id="A0A8T4HF69"/>
<protein>
    <submittedName>
        <fullName evidence="3">DsbA family oxidoreductase</fullName>
    </submittedName>
</protein>
<accession>A0A8T4HF69</accession>
<feature type="domain" description="DSBA-like thioredoxin" evidence="2">
    <location>
        <begin position="3"/>
        <end position="205"/>
    </location>
</feature>
<gene>
    <name evidence="3" type="ORF">J5U18_10470</name>
</gene>
<keyword evidence="4" id="KW-1185">Reference proteome</keyword>
<organism evidence="3 4">
    <name type="scientific">Rhinopithecimicrobium faecis</name>
    <dbReference type="NCBI Taxonomy" id="2820698"/>
    <lineage>
        <taxon>Bacteria</taxon>
        <taxon>Pseudomonadati</taxon>
        <taxon>Bacteroidota</taxon>
        <taxon>Sphingobacteriia</taxon>
        <taxon>Sphingobacteriales</taxon>
        <taxon>Sphingobacteriaceae</taxon>
        <taxon>Rhinopithecimicrobium</taxon>
    </lineage>
</organism>
<dbReference type="SUPFAM" id="SSF52833">
    <property type="entry name" value="Thioredoxin-like"/>
    <property type="match status" value="1"/>
</dbReference>